<dbReference type="PANTHER" id="PTHR42743:SF2">
    <property type="entry name" value="AMINODEOXYCHORISMATE LYASE"/>
    <property type="match status" value="1"/>
</dbReference>
<dbReference type="NCBIfam" id="NF006734">
    <property type="entry name" value="PRK09266.1"/>
    <property type="match status" value="1"/>
</dbReference>
<sequence>MDVGNPAAAGHFTTMQVRGGAVQGLDLHLARLRDATLEMFGVALEEGALRLRLREALAADAGADAERACTLRVLVRGAAARDAACATGEAGIGAGVVDVSIELEPPRDPGTAPLRLRSFRVLRESPRLKHLVLGPQFEARRAAQAAGFDDALLVDAEGFIAEGTFWNVAFWDGAAVTWPDAPCLDGVTRRLLQAALAARDVPQRRRPLPLEALPGMRAAFALNSRGVQEIGQVDSCSFAGDARFGAELRALLAGCVWQRF</sequence>
<dbReference type="InterPro" id="IPR043131">
    <property type="entry name" value="BCAT-like_N"/>
</dbReference>
<evidence type="ECO:0008006" key="4">
    <source>
        <dbReference type="Google" id="ProtNLM"/>
    </source>
</evidence>
<dbReference type="InterPro" id="IPR050571">
    <property type="entry name" value="Class-IV_PLP-Dep_Aminotrnsfr"/>
</dbReference>
<dbReference type="Gene3D" id="3.20.10.10">
    <property type="entry name" value="D-amino Acid Aminotransferase, subunit A, domain 2"/>
    <property type="match status" value="1"/>
</dbReference>
<evidence type="ECO:0000313" key="2">
    <source>
        <dbReference type="EMBL" id="GGK09334.1"/>
    </source>
</evidence>
<organism evidence="2 3">
    <name type="scientific">Luteimonas terricola</name>
    <dbReference type="NCBI Taxonomy" id="645597"/>
    <lineage>
        <taxon>Bacteria</taxon>
        <taxon>Pseudomonadati</taxon>
        <taxon>Pseudomonadota</taxon>
        <taxon>Gammaproteobacteria</taxon>
        <taxon>Lysobacterales</taxon>
        <taxon>Lysobacteraceae</taxon>
        <taxon>Luteimonas</taxon>
    </lineage>
</organism>
<name>A0ABQ2EF94_9GAMM</name>
<dbReference type="InterPro" id="IPR043132">
    <property type="entry name" value="BCAT-like_C"/>
</dbReference>
<evidence type="ECO:0000313" key="3">
    <source>
        <dbReference type="Proteomes" id="UP000599009"/>
    </source>
</evidence>
<accession>A0ABQ2EF94</accession>
<gene>
    <name evidence="2" type="ORF">GCM10011394_18510</name>
</gene>
<reference evidence="3" key="1">
    <citation type="journal article" date="2019" name="Int. J. Syst. Evol. Microbiol.">
        <title>The Global Catalogue of Microorganisms (GCM) 10K type strain sequencing project: providing services to taxonomists for standard genome sequencing and annotation.</title>
        <authorList>
            <consortium name="The Broad Institute Genomics Platform"/>
            <consortium name="The Broad Institute Genome Sequencing Center for Infectious Disease"/>
            <person name="Wu L."/>
            <person name="Ma J."/>
        </authorList>
    </citation>
    <scope>NUCLEOTIDE SEQUENCE [LARGE SCALE GENOMIC DNA]</scope>
    <source>
        <strain evidence="3">CGMCC 1.8985</strain>
    </source>
</reference>
<dbReference type="InterPro" id="IPR036038">
    <property type="entry name" value="Aminotransferase-like"/>
</dbReference>
<dbReference type="Gene3D" id="3.30.470.10">
    <property type="match status" value="1"/>
</dbReference>
<dbReference type="Pfam" id="PF01063">
    <property type="entry name" value="Aminotran_4"/>
    <property type="match status" value="1"/>
</dbReference>
<dbReference type="Proteomes" id="UP000599009">
    <property type="component" value="Unassembled WGS sequence"/>
</dbReference>
<dbReference type="PANTHER" id="PTHR42743">
    <property type="entry name" value="AMINO-ACID AMINOTRANSFERASE"/>
    <property type="match status" value="1"/>
</dbReference>
<dbReference type="InterPro" id="IPR001544">
    <property type="entry name" value="Aminotrans_IV"/>
</dbReference>
<protein>
    <recommendedName>
        <fullName evidence="4">Aminotransferase</fullName>
    </recommendedName>
</protein>
<keyword evidence="3" id="KW-1185">Reference proteome</keyword>
<proteinExistence type="inferred from homology"/>
<evidence type="ECO:0000256" key="1">
    <source>
        <dbReference type="ARBA" id="ARBA00009320"/>
    </source>
</evidence>
<dbReference type="EMBL" id="BMME01000001">
    <property type="protein sequence ID" value="GGK09334.1"/>
    <property type="molecule type" value="Genomic_DNA"/>
</dbReference>
<dbReference type="RefSeq" id="WP_268236964.1">
    <property type="nucleotide sequence ID" value="NZ_BMME01000001.1"/>
</dbReference>
<comment type="caution">
    <text evidence="2">The sequence shown here is derived from an EMBL/GenBank/DDBJ whole genome shotgun (WGS) entry which is preliminary data.</text>
</comment>
<comment type="similarity">
    <text evidence="1">Belongs to the class-IV pyridoxal-phosphate-dependent aminotransferase family.</text>
</comment>
<dbReference type="SUPFAM" id="SSF56752">
    <property type="entry name" value="D-aminoacid aminotransferase-like PLP-dependent enzymes"/>
    <property type="match status" value="1"/>
</dbReference>